<dbReference type="Proteomes" id="UP000244905">
    <property type="component" value="Unassembled WGS sequence"/>
</dbReference>
<comment type="caution">
    <text evidence="2">The sequence shown here is derived from an EMBL/GenBank/DDBJ whole genome shotgun (WGS) entry which is preliminary data.</text>
</comment>
<dbReference type="Gene3D" id="3.40.50.1000">
    <property type="entry name" value="HAD superfamily/HAD-like"/>
    <property type="match status" value="1"/>
</dbReference>
<dbReference type="SFLD" id="SFLDS00003">
    <property type="entry name" value="Haloacid_Dehalogenase"/>
    <property type="match status" value="1"/>
</dbReference>
<organism evidence="2 3">
    <name type="scientific">Duncaniella muris</name>
    <dbReference type="NCBI Taxonomy" id="2094150"/>
    <lineage>
        <taxon>Bacteria</taxon>
        <taxon>Pseudomonadati</taxon>
        <taxon>Bacteroidota</taxon>
        <taxon>Bacteroidia</taxon>
        <taxon>Bacteroidales</taxon>
        <taxon>Muribaculaceae</taxon>
        <taxon>Duncaniella</taxon>
    </lineage>
</organism>
<proteinExistence type="predicted"/>
<dbReference type="InterPro" id="IPR036412">
    <property type="entry name" value="HAD-like_sf"/>
</dbReference>
<keyword evidence="3" id="KW-1185">Reference proteome</keyword>
<sequence length="225" mass="24832">MDYIDMPMLVPDDVSGIIFDYGGTLDSHGDHWSHIILEAYLAAGVEPDIEDFVRAYIYGERQLAQLGAVDPSDTFLDLMRKKIEAECSQLDPQPDAATREAIARHCYESARSCTAEARPMLEELAQDYPLVLVSNFYGNLEAVITDFGLAEYFKAVIESARVGVRKPDPAIFRLGVEALGLPPEEILVIGDSMDKDILPAASLGCRTLLIDGRPWPPTSESVVRE</sequence>
<dbReference type="InterPro" id="IPR051540">
    <property type="entry name" value="S-2-haloacid_dehalogenase"/>
</dbReference>
<evidence type="ECO:0000256" key="1">
    <source>
        <dbReference type="ARBA" id="ARBA00022801"/>
    </source>
</evidence>
<accession>A0A2V1ITU4</accession>
<dbReference type="SFLD" id="SFLDG01129">
    <property type="entry name" value="C1.5:_HAD__Beta-PGM__Phosphata"/>
    <property type="match status" value="1"/>
</dbReference>
<keyword evidence="1 2" id="KW-0378">Hydrolase</keyword>
<reference evidence="3" key="1">
    <citation type="submission" date="2018-02" db="EMBL/GenBank/DDBJ databases">
        <authorList>
            <person name="Clavel T."/>
            <person name="Strowig T."/>
        </authorList>
    </citation>
    <scope>NUCLEOTIDE SEQUENCE [LARGE SCALE GENOMIC DNA]</scope>
    <source>
        <strain evidence="3">DSM 103720</strain>
    </source>
</reference>
<name>A0A2V1ITU4_9BACT</name>
<evidence type="ECO:0000313" key="2">
    <source>
        <dbReference type="EMBL" id="PWB04138.1"/>
    </source>
</evidence>
<dbReference type="Pfam" id="PF00702">
    <property type="entry name" value="Hydrolase"/>
    <property type="match status" value="1"/>
</dbReference>
<gene>
    <name evidence="2" type="ORF">C5O23_00845</name>
</gene>
<dbReference type="NCBIfam" id="TIGR01549">
    <property type="entry name" value="HAD-SF-IA-v1"/>
    <property type="match status" value="1"/>
</dbReference>
<dbReference type="InterPro" id="IPR023214">
    <property type="entry name" value="HAD_sf"/>
</dbReference>
<dbReference type="EMBL" id="PUEC01000002">
    <property type="protein sequence ID" value="PWB04138.1"/>
    <property type="molecule type" value="Genomic_DNA"/>
</dbReference>
<dbReference type="RefSeq" id="WP_107031062.1">
    <property type="nucleotide sequence ID" value="NZ_CAPEJN010000002.1"/>
</dbReference>
<dbReference type="InterPro" id="IPR006439">
    <property type="entry name" value="HAD-SF_hydro_IA"/>
</dbReference>
<protein>
    <submittedName>
        <fullName evidence="2">HAD family hydrolase</fullName>
    </submittedName>
</protein>
<evidence type="ECO:0000313" key="3">
    <source>
        <dbReference type="Proteomes" id="UP000244905"/>
    </source>
</evidence>
<dbReference type="PANTHER" id="PTHR43316">
    <property type="entry name" value="HYDROLASE, HALOACID DELAHOGENASE-RELATED"/>
    <property type="match status" value="1"/>
</dbReference>
<dbReference type="PRINTS" id="PR00413">
    <property type="entry name" value="HADHALOGNASE"/>
</dbReference>
<dbReference type="NCBIfam" id="TIGR01509">
    <property type="entry name" value="HAD-SF-IA-v3"/>
    <property type="match status" value="1"/>
</dbReference>
<dbReference type="GeneID" id="82524895"/>
<dbReference type="AlphaFoldDB" id="A0A2V1ITU4"/>
<dbReference type="GO" id="GO:0016787">
    <property type="term" value="F:hydrolase activity"/>
    <property type="evidence" value="ECO:0007669"/>
    <property type="project" value="UniProtKB-KW"/>
</dbReference>
<dbReference type="SUPFAM" id="SSF56784">
    <property type="entry name" value="HAD-like"/>
    <property type="match status" value="1"/>
</dbReference>